<dbReference type="FunFam" id="3.10.105.10:FF:000001">
    <property type="entry name" value="Oligopeptide ABC transporter, oligopeptide-binding protein"/>
    <property type="match status" value="1"/>
</dbReference>
<feature type="signal peptide" evidence="5">
    <location>
        <begin position="1"/>
        <end position="24"/>
    </location>
</feature>
<dbReference type="PANTHER" id="PTHR30290:SF10">
    <property type="entry name" value="PERIPLASMIC OLIGOPEPTIDE-BINDING PROTEIN-RELATED"/>
    <property type="match status" value="1"/>
</dbReference>
<dbReference type="GO" id="GO:1904680">
    <property type="term" value="F:peptide transmembrane transporter activity"/>
    <property type="evidence" value="ECO:0007669"/>
    <property type="project" value="TreeGrafter"/>
</dbReference>
<evidence type="ECO:0000256" key="2">
    <source>
        <dbReference type="ARBA" id="ARBA00005695"/>
    </source>
</evidence>
<feature type="domain" description="Solute-binding protein family 5" evidence="6">
    <location>
        <begin position="80"/>
        <end position="456"/>
    </location>
</feature>
<dbReference type="Gene3D" id="3.40.190.10">
    <property type="entry name" value="Periplasmic binding protein-like II"/>
    <property type="match status" value="1"/>
</dbReference>
<evidence type="ECO:0000256" key="4">
    <source>
        <dbReference type="ARBA" id="ARBA00022729"/>
    </source>
</evidence>
<sequence length="538" mass="59914">MKLKLMFATALGALVMSAAGRAPAVTLPAGVTLAAQQELTRDAQIEVESLDPAHIETVITSTIGSDLFEGLTRVDAAGNVAPGVATSWERTAPDTWVFKLRHDARWSNGQPVTAADFVYSWQRVADPKTGSKYTILVEFVKNARAIIAGKAAPTTLGVRAIDPYTLEVKTETPVSFFLDVVAKVNMAPVNRDTVAKFGSAWTRAGNMVSNGAYVLSDWQPNNHIVMVKNGQYWDAKDVAITKVTYLPIESDETAQRMYQAGQFDFTYTIPSGIYTQLRKQFGSELKSSPTLGTYYFTLNNQDPALRDKRVRQALSMVVDRDLLTARLLQSGQQPAYGLVVKGTKGAEPFIPDWASWPMQKRVDFARGLMKQAGYSDAKPLTLTLTYNTNDENKKISLFLASEWRTKLGVNTKLENVEYKVLLKMRHDGKTQVARNGWYIDYNDATSFLDLVRCNSPQNDAQYCNPQVDALIDQGNQQLDEAKRAALLTQAHVLAMNDYPVIPLYQYSNNRLVKPYVGGYSLANYLDQRLTQDMYIVKH</sequence>
<dbReference type="GO" id="GO:0043190">
    <property type="term" value="C:ATP-binding cassette (ABC) transporter complex"/>
    <property type="evidence" value="ECO:0007669"/>
    <property type="project" value="InterPro"/>
</dbReference>
<dbReference type="AlphaFoldDB" id="A0A4R8LWI2"/>
<gene>
    <name evidence="7" type="ORF">BX592_105181</name>
</gene>
<keyword evidence="3" id="KW-0813">Transport</keyword>
<evidence type="ECO:0000313" key="7">
    <source>
        <dbReference type="EMBL" id="TDY52297.1"/>
    </source>
</evidence>
<dbReference type="InterPro" id="IPR030678">
    <property type="entry name" value="Peptide/Ni-bd"/>
</dbReference>
<evidence type="ECO:0000256" key="5">
    <source>
        <dbReference type="SAM" id="SignalP"/>
    </source>
</evidence>
<keyword evidence="8" id="KW-1185">Reference proteome</keyword>
<evidence type="ECO:0000313" key="8">
    <source>
        <dbReference type="Proteomes" id="UP000295509"/>
    </source>
</evidence>
<keyword evidence="4 5" id="KW-0732">Signal</keyword>
<dbReference type="EMBL" id="SORE01000005">
    <property type="protein sequence ID" value="TDY52297.1"/>
    <property type="molecule type" value="Genomic_DNA"/>
</dbReference>
<comment type="caution">
    <text evidence="7">The sequence shown here is derived from an EMBL/GenBank/DDBJ whole genome shotgun (WGS) entry which is preliminary data.</text>
</comment>
<dbReference type="Proteomes" id="UP000295509">
    <property type="component" value="Unassembled WGS sequence"/>
</dbReference>
<evidence type="ECO:0000256" key="1">
    <source>
        <dbReference type="ARBA" id="ARBA00004196"/>
    </source>
</evidence>
<evidence type="ECO:0000256" key="3">
    <source>
        <dbReference type="ARBA" id="ARBA00022448"/>
    </source>
</evidence>
<dbReference type="PANTHER" id="PTHR30290">
    <property type="entry name" value="PERIPLASMIC BINDING COMPONENT OF ABC TRANSPORTER"/>
    <property type="match status" value="1"/>
</dbReference>
<dbReference type="InterPro" id="IPR039424">
    <property type="entry name" value="SBP_5"/>
</dbReference>
<comment type="similarity">
    <text evidence="2">Belongs to the bacterial solute-binding protein 5 family.</text>
</comment>
<dbReference type="Pfam" id="PF00496">
    <property type="entry name" value="SBP_bac_5"/>
    <property type="match status" value="1"/>
</dbReference>
<dbReference type="Gene3D" id="3.90.76.10">
    <property type="entry name" value="Dipeptide-binding Protein, Domain 1"/>
    <property type="match status" value="1"/>
</dbReference>
<dbReference type="Gene3D" id="3.10.105.10">
    <property type="entry name" value="Dipeptide-binding Protein, Domain 3"/>
    <property type="match status" value="1"/>
</dbReference>
<accession>A0A4R8LWI2</accession>
<reference evidence="7 8" key="1">
    <citation type="submission" date="2019-03" db="EMBL/GenBank/DDBJ databases">
        <title>Genomic Encyclopedia of Type Strains, Phase III (KMG-III): the genomes of soil and plant-associated and newly described type strains.</title>
        <authorList>
            <person name="Whitman W."/>
        </authorList>
    </citation>
    <scope>NUCLEOTIDE SEQUENCE [LARGE SCALE GENOMIC DNA]</scope>
    <source>
        <strain evidence="7 8">LMG 29544</strain>
    </source>
</reference>
<dbReference type="OrthoDB" id="9801799at2"/>
<dbReference type="GO" id="GO:0015833">
    <property type="term" value="P:peptide transport"/>
    <property type="evidence" value="ECO:0007669"/>
    <property type="project" value="TreeGrafter"/>
</dbReference>
<name>A0A4R8LWI2_9BURK</name>
<dbReference type="CDD" id="cd08504">
    <property type="entry name" value="PBP2_OppA"/>
    <property type="match status" value="1"/>
</dbReference>
<dbReference type="InterPro" id="IPR000914">
    <property type="entry name" value="SBP_5_dom"/>
</dbReference>
<proteinExistence type="inferred from homology"/>
<dbReference type="FunFam" id="3.90.76.10:FF:000001">
    <property type="entry name" value="Oligopeptide ABC transporter substrate-binding protein"/>
    <property type="match status" value="1"/>
</dbReference>
<dbReference type="GO" id="GO:0030288">
    <property type="term" value="C:outer membrane-bounded periplasmic space"/>
    <property type="evidence" value="ECO:0007669"/>
    <property type="project" value="TreeGrafter"/>
</dbReference>
<dbReference type="SUPFAM" id="SSF53850">
    <property type="entry name" value="Periplasmic binding protein-like II"/>
    <property type="match status" value="1"/>
</dbReference>
<comment type="subcellular location">
    <subcellularLocation>
        <location evidence="1">Cell envelope</location>
    </subcellularLocation>
</comment>
<feature type="chain" id="PRO_5020805576" evidence="5">
    <location>
        <begin position="25"/>
        <end position="538"/>
    </location>
</feature>
<evidence type="ECO:0000259" key="6">
    <source>
        <dbReference type="Pfam" id="PF00496"/>
    </source>
</evidence>
<dbReference type="PIRSF" id="PIRSF002741">
    <property type="entry name" value="MppA"/>
    <property type="match status" value="1"/>
</dbReference>
<protein>
    <submittedName>
        <fullName evidence="7">Oligopeptide transport system substrate-binding protein</fullName>
    </submittedName>
</protein>
<organism evidence="7 8">
    <name type="scientific">Paraburkholderia rhizosphaerae</name>
    <dbReference type="NCBI Taxonomy" id="480658"/>
    <lineage>
        <taxon>Bacteria</taxon>
        <taxon>Pseudomonadati</taxon>
        <taxon>Pseudomonadota</taxon>
        <taxon>Betaproteobacteria</taxon>
        <taxon>Burkholderiales</taxon>
        <taxon>Burkholderiaceae</taxon>
        <taxon>Paraburkholderia</taxon>
    </lineage>
</organism>